<sequence length="75" mass="8289">MCLLMRKWIYNLTFILPLQTLSVINLNMVKESSGQSSAVKIHKVVVSRALLKSTHGLSQNGISLSLSRVHDPGLD</sequence>
<keyword evidence="1" id="KW-0732">Signal</keyword>
<proteinExistence type="predicted"/>
<feature type="signal peptide" evidence="1">
    <location>
        <begin position="1"/>
        <end position="20"/>
    </location>
</feature>
<accession>A0A0B7ALC7</accession>
<organism evidence="2">
    <name type="scientific">Arion vulgaris</name>
    <dbReference type="NCBI Taxonomy" id="1028688"/>
    <lineage>
        <taxon>Eukaryota</taxon>
        <taxon>Metazoa</taxon>
        <taxon>Spiralia</taxon>
        <taxon>Lophotrochozoa</taxon>
        <taxon>Mollusca</taxon>
        <taxon>Gastropoda</taxon>
        <taxon>Heterobranchia</taxon>
        <taxon>Euthyneura</taxon>
        <taxon>Panpulmonata</taxon>
        <taxon>Eupulmonata</taxon>
        <taxon>Stylommatophora</taxon>
        <taxon>Helicina</taxon>
        <taxon>Arionoidea</taxon>
        <taxon>Arionidae</taxon>
        <taxon>Arion</taxon>
    </lineage>
</organism>
<evidence type="ECO:0000256" key="1">
    <source>
        <dbReference type="SAM" id="SignalP"/>
    </source>
</evidence>
<gene>
    <name evidence="2" type="primary">ORF122472</name>
</gene>
<dbReference type="AlphaFoldDB" id="A0A0B7ALC7"/>
<name>A0A0B7ALC7_9EUPU</name>
<dbReference type="EMBL" id="HACG01033875">
    <property type="protein sequence ID" value="CEK80740.1"/>
    <property type="molecule type" value="Transcribed_RNA"/>
</dbReference>
<protein>
    <submittedName>
        <fullName evidence="2">Uncharacterized protein</fullName>
    </submittedName>
</protein>
<reference evidence="2" key="1">
    <citation type="submission" date="2014-12" db="EMBL/GenBank/DDBJ databases">
        <title>Insight into the proteome of Arion vulgaris.</title>
        <authorList>
            <person name="Aradska J."/>
            <person name="Bulat T."/>
            <person name="Smidak R."/>
            <person name="Sarate P."/>
            <person name="Gangsoo J."/>
            <person name="Sialana F."/>
            <person name="Bilban M."/>
            <person name="Lubec G."/>
        </authorList>
    </citation>
    <scope>NUCLEOTIDE SEQUENCE</scope>
    <source>
        <tissue evidence="2">Skin</tissue>
    </source>
</reference>
<evidence type="ECO:0000313" key="2">
    <source>
        <dbReference type="EMBL" id="CEK80740.1"/>
    </source>
</evidence>
<feature type="chain" id="PRO_5002111733" evidence="1">
    <location>
        <begin position="21"/>
        <end position="75"/>
    </location>
</feature>